<dbReference type="GO" id="GO:0019901">
    <property type="term" value="F:protein kinase binding"/>
    <property type="evidence" value="ECO:0007669"/>
    <property type="project" value="InterPro"/>
</dbReference>
<reference evidence="2" key="1">
    <citation type="submission" date="2021-05" db="EMBL/GenBank/DDBJ databases">
        <title>A free-living protist that lacks canonical eukaryotic 1 DNA replication and segregation systems.</title>
        <authorList>
            <person name="Salas-Leiva D.E."/>
            <person name="Tromer E.C."/>
            <person name="Curtis B.A."/>
            <person name="Jerlstrom-Hultqvist J."/>
            <person name="Kolisko M."/>
            <person name="Yi Z."/>
            <person name="Salas-Leiva J.S."/>
            <person name="Gallot-Lavallee L."/>
            <person name="Kops G.J.P.L."/>
            <person name="Archibald J.M."/>
            <person name="Simpson A.G.B."/>
            <person name="Roger A.J."/>
        </authorList>
    </citation>
    <scope>NUCLEOTIDE SEQUENCE</scope>
    <source>
        <strain evidence="2">BICM</strain>
    </source>
</reference>
<dbReference type="PANTHER" id="PTHR15615">
    <property type="match status" value="1"/>
</dbReference>
<dbReference type="AlphaFoldDB" id="A0A8J6EA97"/>
<evidence type="ECO:0000313" key="2">
    <source>
        <dbReference type="EMBL" id="KAG9394390.1"/>
    </source>
</evidence>
<dbReference type="PANTHER" id="PTHR15615:SF108">
    <property type="entry name" value="PROTEIN CNPPD1"/>
    <property type="match status" value="1"/>
</dbReference>
<dbReference type="InterPro" id="IPR036915">
    <property type="entry name" value="Cyclin-like_sf"/>
</dbReference>
<dbReference type="Proteomes" id="UP000717585">
    <property type="component" value="Unassembled WGS sequence"/>
</dbReference>
<dbReference type="SUPFAM" id="SSF47954">
    <property type="entry name" value="Cyclin-like"/>
    <property type="match status" value="1"/>
</dbReference>
<dbReference type="OrthoDB" id="10250320at2759"/>
<protein>
    <submittedName>
        <fullName evidence="2">Cyclin PHO80-like</fullName>
    </submittedName>
</protein>
<gene>
    <name evidence="2" type="ORF">J8273_4034</name>
</gene>
<dbReference type="InterPro" id="IPR006671">
    <property type="entry name" value="Cyclin_N"/>
</dbReference>
<organism evidence="2 3">
    <name type="scientific">Carpediemonas membranifera</name>
    <dbReference type="NCBI Taxonomy" id="201153"/>
    <lineage>
        <taxon>Eukaryota</taxon>
        <taxon>Metamonada</taxon>
        <taxon>Carpediemonas-like organisms</taxon>
        <taxon>Carpediemonas</taxon>
    </lineage>
</organism>
<proteinExistence type="predicted"/>
<evidence type="ECO:0000259" key="1">
    <source>
        <dbReference type="Pfam" id="PF00134"/>
    </source>
</evidence>
<dbReference type="Gene3D" id="1.10.472.10">
    <property type="entry name" value="Cyclin-like"/>
    <property type="match status" value="1"/>
</dbReference>
<accession>A0A8J6EA97</accession>
<feature type="domain" description="Cyclin N-terminal" evidence="1">
    <location>
        <begin position="65"/>
        <end position="159"/>
    </location>
</feature>
<dbReference type="EMBL" id="JAHDYR010000015">
    <property type="protein sequence ID" value="KAG9394390.1"/>
    <property type="molecule type" value="Genomic_DNA"/>
</dbReference>
<name>A0A8J6EA97_9EUKA</name>
<sequence length="261" mass="29113">MSDIQTYSWNRTIAGVAGAVYGILQKHCKELAINEQLIKSSNPLHIFICRTNLENEHGGPTFLTIYHFLYTLFKQASIEPECMIAALLYLQQFLEKTALPFTAASWERLTFTCVLIASKSWDDVSCSSRSFSLCNSALTLRDLNAMERLVLAWLDFRLNVTSGMYRKVYYELKDISSLLVIDARSGNPIPRSPQLVQQMGVRPFFGASYIFGVGRAVLQDSVCRAENRGSSCELLCSRDPLDFAAAALESGQGLGRRVTVA</sequence>
<evidence type="ECO:0000313" key="3">
    <source>
        <dbReference type="Proteomes" id="UP000717585"/>
    </source>
</evidence>
<dbReference type="Pfam" id="PF00134">
    <property type="entry name" value="Cyclin_N"/>
    <property type="match status" value="1"/>
</dbReference>
<dbReference type="InterPro" id="IPR013922">
    <property type="entry name" value="Cyclin_PHO80-like"/>
</dbReference>
<keyword evidence="3" id="KW-1185">Reference proteome</keyword>
<comment type="caution">
    <text evidence="2">The sequence shown here is derived from an EMBL/GenBank/DDBJ whole genome shotgun (WGS) entry which is preliminary data.</text>
</comment>